<dbReference type="InterPro" id="IPR000182">
    <property type="entry name" value="GNAT_dom"/>
</dbReference>
<dbReference type="SUPFAM" id="SSF55729">
    <property type="entry name" value="Acyl-CoA N-acyltransferases (Nat)"/>
    <property type="match status" value="1"/>
</dbReference>
<evidence type="ECO:0000259" key="1">
    <source>
        <dbReference type="PROSITE" id="PS51186"/>
    </source>
</evidence>
<sequence>RMPVTIRAIEPASADYDSLLAVAEQLGQARYIAATEPYADESVLLGAFAEAGCVGFLRFLIMAIGSEHGRTPICGADGTPLREGYVEAFGVLPEWRRQHIGQALQEHVIDYCRAQGCYQIRSRSPVSSAENYALKLKMGYAIHPSSANDSYYFIKTLEPNA</sequence>
<keyword evidence="3" id="KW-1185">Reference proteome</keyword>
<organism evidence="2 3">
    <name type="scientific">Kouleothrix aurantiaca</name>
    <dbReference type="NCBI Taxonomy" id="186479"/>
    <lineage>
        <taxon>Bacteria</taxon>
        <taxon>Bacillati</taxon>
        <taxon>Chloroflexota</taxon>
        <taxon>Chloroflexia</taxon>
        <taxon>Chloroflexales</taxon>
        <taxon>Roseiflexineae</taxon>
        <taxon>Roseiflexaceae</taxon>
        <taxon>Kouleothrix</taxon>
    </lineage>
</organism>
<dbReference type="Gene3D" id="3.40.630.30">
    <property type="match status" value="1"/>
</dbReference>
<dbReference type="EMBL" id="LJCR01003135">
    <property type="protein sequence ID" value="KPV47889.1"/>
    <property type="molecule type" value="Genomic_DNA"/>
</dbReference>
<dbReference type="Pfam" id="PF00583">
    <property type="entry name" value="Acetyltransf_1"/>
    <property type="match status" value="1"/>
</dbReference>
<dbReference type="GO" id="GO:0016747">
    <property type="term" value="F:acyltransferase activity, transferring groups other than amino-acyl groups"/>
    <property type="evidence" value="ECO:0007669"/>
    <property type="project" value="InterPro"/>
</dbReference>
<reference evidence="2 3" key="1">
    <citation type="submission" date="2015-09" db="EMBL/GenBank/DDBJ databases">
        <title>Draft genome sequence of Kouleothrix aurantiaca JCM 19913.</title>
        <authorList>
            <person name="Hemp J."/>
        </authorList>
    </citation>
    <scope>NUCLEOTIDE SEQUENCE [LARGE SCALE GENOMIC DNA]</scope>
    <source>
        <strain evidence="2 3">COM-B</strain>
    </source>
</reference>
<dbReference type="CDD" id="cd04301">
    <property type="entry name" value="NAT_SF"/>
    <property type="match status" value="1"/>
</dbReference>
<name>A0A0P9F6M8_9CHLR</name>
<proteinExistence type="predicted"/>
<dbReference type="InterPro" id="IPR016181">
    <property type="entry name" value="Acyl_CoA_acyltransferase"/>
</dbReference>
<feature type="domain" description="N-acetyltransferase" evidence="1">
    <location>
        <begin position="4"/>
        <end position="158"/>
    </location>
</feature>
<comment type="caution">
    <text evidence="2">The sequence shown here is derived from an EMBL/GenBank/DDBJ whole genome shotgun (WGS) entry which is preliminary data.</text>
</comment>
<dbReference type="Proteomes" id="UP000050509">
    <property type="component" value="Unassembled WGS sequence"/>
</dbReference>
<dbReference type="PROSITE" id="PS51186">
    <property type="entry name" value="GNAT"/>
    <property type="match status" value="1"/>
</dbReference>
<evidence type="ECO:0000313" key="2">
    <source>
        <dbReference type="EMBL" id="KPV47889.1"/>
    </source>
</evidence>
<evidence type="ECO:0000313" key="3">
    <source>
        <dbReference type="Proteomes" id="UP000050509"/>
    </source>
</evidence>
<gene>
    <name evidence="2" type="ORF">SE17_41020</name>
</gene>
<dbReference type="AlphaFoldDB" id="A0A0P9F6M8"/>
<accession>A0A0P9F6M8</accession>
<feature type="non-terminal residue" evidence="2">
    <location>
        <position position="1"/>
    </location>
</feature>
<protein>
    <recommendedName>
        <fullName evidence="1">N-acetyltransferase domain-containing protein</fullName>
    </recommendedName>
</protein>